<feature type="chain" id="PRO_5029576370" description="Secreted protein" evidence="1">
    <location>
        <begin position="22"/>
        <end position="74"/>
    </location>
</feature>
<evidence type="ECO:0000256" key="1">
    <source>
        <dbReference type="SAM" id="SignalP"/>
    </source>
</evidence>
<reference evidence="2 3" key="1">
    <citation type="submission" date="2020-06" db="EMBL/GenBank/DDBJ databases">
        <title>Transcriptomic and genomic resources for Thalictrum thalictroides and T. hernandezii: Facilitating candidate gene discovery in an emerging model plant lineage.</title>
        <authorList>
            <person name="Arias T."/>
            <person name="Riano-Pachon D.M."/>
            <person name="Di Stilio V.S."/>
        </authorList>
    </citation>
    <scope>NUCLEOTIDE SEQUENCE [LARGE SCALE GENOMIC DNA]</scope>
    <source>
        <strain evidence="3">cv. WT478/WT964</strain>
        <tissue evidence="2">Leaves</tissue>
    </source>
</reference>
<sequence>MLVIVILLVVLLGLRTRCGNGVEEDDTQQRNGQRSDVEISVSSQFTVREFGSSLSWWILIGSDPMFLELKFLSS</sequence>
<dbReference type="AlphaFoldDB" id="A0A7J6V5C8"/>
<keyword evidence="3" id="KW-1185">Reference proteome</keyword>
<dbReference type="EMBL" id="JABWDY010037655">
    <property type="protein sequence ID" value="KAF5180279.1"/>
    <property type="molecule type" value="Genomic_DNA"/>
</dbReference>
<protein>
    <recommendedName>
        <fullName evidence="4">Secreted protein</fullName>
    </recommendedName>
</protein>
<organism evidence="2 3">
    <name type="scientific">Thalictrum thalictroides</name>
    <name type="common">Rue-anemone</name>
    <name type="synonym">Anemone thalictroides</name>
    <dbReference type="NCBI Taxonomy" id="46969"/>
    <lineage>
        <taxon>Eukaryota</taxon>
        <taxon>Viridiplantae</taxon>
        <taxon>Streptophyta</taxon>
        <taxon>Embryophyta</taxon>
        <taxon>Tracheophyta</taxon>
        <taxon>Spermatophyta</taxon>
        <taxon>Magnoliopsida</taxon>
        <taxon>Ranunculales</taxon>
        <taxon>Ranunculaceae</taxon>
        <taxon>Thalictroideae</taxon>
        <taxon>Thalictrum</taxon>
    </lineage>
</organism>
<name>A0A7J6V5C8_THATH</name>
<feature type="signal peptide" evidence="1">
    <location>
        <begin position="1"/>
        <end position="21"/>
    </location>
</feature>
<evidence type="ECO:0000313" key="3">
    <source>
        <dbReference type="Proteomes" id="UP000554482"/>
    </source>
</evidence>
<dbReference type="Proteomes" id="UP000554482">
    <property type="component" value="Unassembled WGS sequence"/>
</dbReference>
<proteinExistence type="predicted"/>
<keyword evidence="1" id="KW-0732">Signal</keyword>
<evidence type="ECO:0008006" key="4">
    <source>
        <dbReference type="Google" id="ProtNLM"/>
    </source>
</evidence>
<accession>A0A7J6V5C8</accession>
<evidence type="ECO:0000313" key="2">
    <source>
        <dbReference type="EMBL" id="KAF5180279.1"/>
    </source>
</evidence>
<gene>
    <name evidence="2" type="ORF">FRX31_030134</name>
</gene>
<comment type="caution">
    <text evidence="2">The sequence shown here is derived from an EMBL/GenBank/DDBJ whole genome shotgun (WGS) entry which is preliminary data.</text>
</comment>